<evidence type="ECO:0000313" key="3">
    <source>
        <dbReference type="EMBL" id="OIW15317.1"/>
    </source>
</evidence>
<evidence type="ECO:0000256" key="1">
    <source>
        <dbReference type="SAM" id="Phobius"/>
    </source>
</evidence>
<dbReference type="STRING" id="3871.A0A1J7IM22"/>
<dbReference type="AlphaFoldDB" id="A0A1J7IM22"/>
<dbReference type="PANTHER" id="PTHR34376">
    <property type="entry name" value="SERINE PROTEASE INHIBITOR, KAZAL-TYPE FAMILY PROTEIN"/>
    <property type="match status" value="1"/>
</dbReference>
<dbReference type="OrthoDB" id="1916993at2759"/>
<reference evidence="3 4" key="1">
    <citation type="journal article" date="2017" name="Plant Biotechnol. J.">
        <title>A comprehensive draft genome sequence for lupin (Lupinus angustifolius), an emerging health food: insights into plant-microbe interactions and legume evolution.</title>
        <authorList>
            <person name="Hane J.K."/>
            <person name="Ming Y."/>
            <person name="Kamphuis L.G."/>
            <person name="Nelson M.N."/>
            <person name="Garg G."/>
            <person name="Atkins C.A."/>
            <person name="Bayer P.E."/>
            <person name="Bravo A."/>
            <person name="Bringans S."/>
            <person name="Cannon S."/>
            <person name="Edwards D."/>
            <person name="Foley R."/>
            <person name="Gao L.L."/>
            <person name="Harrison M.J."/>
            <person name="Huang W."/>
            <person name="Hurgobin B."/>
            <person name="Li S."/>
            <person name="Liu C.W."/>
            <person name="McGrath A."/>
            <person name="Morahan G."/>
            <person name="Murray J."/>
            <person name="Weller J."/>
            <person name="Jian J."/>
            <person name="Singh K.B."/>
        </authorList>
    </citation>
    <scope>NUCLEOTIDE SEQUENCE [LARGE SCALE GENOMIC DNA]</scope>
    <source>
        <strain evidence="4">cv. Tanjil</strain>
        <tissue evidence="3">Whole plant</tissue>
    </source>
</reference>
<dbReference type="Gene3D" id="3.30.60.30">
    <property type="match status" value="1"/>
</dbReference>
<name>A0A1J7IM22_LUPAN</name>
<evidence type="ECO:0000256" key="2">
    <source>
        <dbReference type="SAM" id="SignalP"/>
    </source>
</evidence>
<gene>
    <name evidence="3" type="ORF">TanjilG_10757</name>
</gene>
<organism evidence="3 4">
    <name type="scientific">Lupinus angustifolius</name>
    <name type="common">Narrow-leaved blue lupine</name>
    <dbReference type="NCBI Taxonomy" id="3871"/>
    <lineage>
        <taxon>Eukaryota</taxon>
        <taxon>Viridiplantae</taxon>
        <taxon>Streptophyta</taxon>
        <taxon>Embryophyta</taxon>
        <taxon>Tracheophyta</taxon>
        <taxon>Spermatophyta</taxon>
        <taxon>Magnoliopsida</taxon>
        <taxon>eudicotyledons</taxon>
        <taxon>Gunneridae</taxon>
        <taxon>Pentapetalae</taxon>
        <taxon>rosids</taxon>
        <taxon>fabids</taxon>
        <taxon>Fabales</taxon>
        <taxon>Fabaceae</taxon>
        <taxon>Papilionoideae</taxon>
        <taxon>50 kb inversion clade</taxon>
        <taxon>genistoids sensu lato</taxon>
        <taxon>core genistoids</taxon>
        <taxon>Genisteae</taxon>
        <taxon>Lupinus</taxon>
    </lineage>
</organism>
<dbReference type="PANTHER" id="PTHR34376:SF2">
    <property type="entry name" value="SERINE PROTEASE INHIBITOR, KAZAL-TYPE FAMILY PROTEIN"/>
    <property type="match status" value="1"/>
</dbReference>
<evidence type="ECO:0000313" key="4">
    <source>
        <dbReference type="Proteomes" id="UP000188354"/>
    </source>
</evidence>
<keyword evidence="1" id="KW-1133">Transmembrane helix</keyword>
<keyword evidence="1" id="KW-0812">Transmembrane</keyword>
<dbReference type="EMBL" id="CM007363">
    <property type="protein sequence ID" value="OIW15317.1"/>
    <property type="molecule type" value="Genomic_DNA"/>
</dbReference>
<feature type="chain" id="PRO_5012656338" description="Kazal-like domain-containing protein" evidence="2">
    <location>
        <begin position="29"/>
        <end position="133"/>
    </location>
</feature>
<accession>A0A1J7IM22</accession>
<keyword evidence="2" id="KW-0732">Signal</keyword>
<proteinExistence type="predicted"/>
<keyword evidence="1" id="KW-0472">Membrane</keyword>
<keyword evidence="4" id="KW-1185">Reference proteome</keyword>
<feature type="signal peptide" evidence="2">
    <location>
        <begin position="1"/>
        <end position="28"/>
    </location>
</feature>
<protein>
    <recommendedName>
        <fullName evidence="5">Kazal-like domain-containing protein</fullName>
    </recommendedName>
</protein>
<dbReference type="Gramene" id="OIW15317">
    <property type="protein sequence ID" value="OIW15317"/>
    <property type="gene ID" value="TanjilG_10757"/>
</dbReference>
<evidence type="ECO:0008006" key="5">
    <source>
        <dbReference type="Google" id="ProtNLM"/>
    </source>
</evidence>
<dbReference type="KEGG" id="lang:109342356"/>
<dbReference type="Proteomes" id="UP000188354">
    <property type="component" value="Chromosome LG03"/>
</dbReference>
<sequence length="133" mass="13957">MARISISPRIALAAVFFFLLFIFHSILAGEGPFLPVFLSSSHSSNKGQNMCVGVTIPSLCPVKCFRADPVCGVDGVTYWCGCAEAACSDAKVASMGICEVGNGGSVPFSAQALLLVHIVWLIVLGFSVIFGLL</sequence>
<feature type="transmembrane region" description="Helical" evidence="1">
    <location>
        <begin position="112"/>
        <end position="132"/>
    </location>
</feature>